<dbReference type="STRING" id="5874.Q4UHT4"/>
<keyword evidence="7" id="KW-1185">Reference proteome</keyword>
<dbReference type="InterPro" id="IPR000582">
    <property type="entry name" value="Acyl-CoA-binding_protein"/>
</dbReference>
<gene>
    <name evidence="6" type="ORF">TA06815</name>
</gene>
<sequence length="198" mass="22355">MDFGSFKSFVLNLYESSVLILKFGFVLVRRFKIACQKVSIARSQGLLDDEHFYTLYGLYKQARFGDYEDYGSYFVTHPSDKTELWKKLRGMPPKEALLEYIRYANQVVPTFKESDDLESSMVEKQPSLVEVKSPEGLTALHLAADRGHLDIVVFLLDNGSDVNAADDNGDAPLHVALESEQDEIVKILVGRGGNLEQR</sequence>
<dbReference type="AlphaFoldDB" id="Q4UHT4"/>
<dbReference type="Gene3D" id="1.20.80.10">
    <property type="match status" value="1"/>
</dbReference>
<organism evidence="6 7">
    <name type="scientific">Theileria annulata</name>
    <dbReference type="NCBI Taxonomy" id="5874"/>
    <lineage>
        <taxon>Eukaryota</taxon>
        <taxon>Sar</taxon>
        <taxon>Alveolata</taxon>
        <taxon>Apicomplexa</taxon>
        <taxon>Aconoidasida</taxon>
        <taxon>Piroplasmida</taxon>
        <taxon>Theileriidae</taxon>
        <taxon>Theileria</taxon>
    </lineage>
</organism>
<dbReference type="RefSeq" id="XP_954032.1">
    <property type="nucleotide sequence ID" value="XM_948939.1"/>
</dbReference>
<keyword evidence="2 4" id="KW-0040">ANK repeat</keyword>
<evidence type="ECO:0000256" key="2">
    <source>
        <dbReference type="ARBA" id="ARBA00023043"/>
    </source>
</evidence>
<dbReference type="Pfam" id="PF12796">
    <property type="entry name" value="Ank_2"/>
    <property type="match status" value="1"/>
</dbReference>
<dbReference type="InterPro" id="IPR014352">
    <property type="entry name" value="FERM/acyl-CoA-bd_prot_sf"/>
</dbReference>
<dbReference type="KEGG" id="tan:TA06815"/>
<evidence type="ECO:0000256" key="3">
    <source>
        <dbReference type="ARBA" id="ARBA00023121"/>
    </source>
</evidence>
<dbReference type="SUPFAM" id="SSF48403">
    <property type="entry name" value="Ankyrin repeat"/>
    <property type="match status" value="1"/>
</dbReference>
<proteinExistence type="predicted"/>
<feature type="repeat" description="ANK" evidence="4">
    <location>
        <begin position="135"/>
        <end position="167"/>
    </location>
</feature>
<protein>
    <recommendedName>
        <fullName evidence="5">ACB domain-containing protein</fullName>
    </recommendedName>
</protein>
<feature type="repeat" description="ANK" evidence="4">
    <location>
        <begin position="168"/>
        <end position="198"/>
    </location>
</feature>
<dbReference type="eggNOG" id="KOG0817">
    <property type="taxonomic scope" value="Eukaryota"/>
</dbReference>
<dbReference type="InterPro" id="IPR002110">
    <property type="entry name" value="Ankyrin_rpt"/>
</dbReference>
<name>Q4UHT4_THEAN</name>
<dbReference type="VEuPathDB" id="PiroplasmaDB:TA06815"/>
<dbReference type="Gene3D" id="1.25.40.20">
    <property type="entry name" value="Ankyrin repeat-containing domain"/>
    <property type="match status" value="1"/>
</dbReference>
<dbReference type="OMA" id="FGDYEDY"/>
<dbReference type="InParanoid" id="Q4UHT4"/>
<evidence type="ECO:0000313" key="7">
    <source>
        <dbReference type="Proteomes" id="UP000001950"/>
    </source>
</evidence>
<dbReference type="SUPFAM" id="SSF47027">
    <property type="entry name" value="Acyl-CoA binding protein"/>
    <property type="match status" value="1"/>
</dbReference>
<dbReference type="InterPro" id="IPR036770">
    <property type="entry name" value="Ankyrin_rpt-contain_sf"/>
</dbReference>
<dbReference type="PROSITE" id="PS51228">
    <property type="entry name" value="ACB_2"/>
    <property type="match status" value="1"/>
</dbReference>
<evidence type="ECO:0000256" key="1">
    <source>
        <dbReference type="ARBA" id="ARBA00022737"/>
    </source>
</evidence>
<accession>Q4UHT4</accession>
<reference evidence="6 7" key="1">
    <citation type="journal article" date="2005" name="Science">
        <title>Genome of the host-cell transforming parasite Theileria annulata compared with T. parva.</title>
        <authorList>
            <person name="Pain A."/>
            <person name="Renauld H."/>
            <person name="Berriman M."/>
            <person name="Murphy L."/>
            <person name="Yeats C.A."/>
            <person name="Weir W."/>
            <person name="Kerhornou A."/>
            <person name="Aslett M."/>
            <person name="Bishop R."/>
            <person name="Bouchier C."/>
            <person name="Cochet M."/>
            <person name="Coulson R.M.R."/>
            <person name="Cronin A."/>
            <person name="de Villiers E.P."/>
            <person name="Fraser A."/>
            <person name="Fosker N."/>
            <person name="Gardner M."/>
            <person name="Goble A."/>
            <person name="Griffiths-Jones S."/>
            <person name="Harris D.E."/>
            <person name="Katzer F."/>
            <person name="Larke N."/>
            <person name="Lord A."/>
            <person name="Maser P."/>
            <person name="McKellar S."/>
            <person name="Mooney P."/>
            <person name="Morton F."/>
            <person name="Nene V."/>
            <person name="O'Neil S."/>
            <person name="Price C."/>
            <person name="Quail M.A."/>
            <person name="Rabbinowitsch E."/>
            <person name="Rawlings N.D."/>
            <person name="Rutter S."/>
            <person name="Saunders D."/>
            <person name="Seeger K."/>
            <person name="Shah T."/>
            <person name="Squares R."/>
            <person name="Squares S."/>
            <person name="Tivey A."/>
            <person name="Walker A.R."/>
            <person name="Woodward J."/>
            <person name="Dobbelaere D.A.E."/>
            <person name="Langsley G."/>
            <person name="Rajandream M.A."/>
            <person name="McKeever D."/>
            <person name="Shiels B."/>
            <person name="Tait A."/>
            <person name="Barrell B.G."/>
            <person name="Hall N."/>
        </authorList>
    </citation>
    <scope>NUCLEOTIDE SEQUENCE [LARGE SCALE GENOMIC DNA]</scope>
    <source>
        <strain evidence="7">Ankara</strain>
    </source>
</reference>
<dbReference type="PROSITE" id="PS50297">
    <property type="entry name" value="ANK_REP_REGION"/>
    <property type="match status" value="2"/>
</dbReference>
<dbReference type="PANTHER" id="PTHR24119:SF0">
    <property type="entry name" value="ACYL-COA-BINDING DOMAIN-CONTAINING PROTEIN 6"/>
    <property type="match status" value="1"/>
</dbReference>
<evidence type="ECO:0000313" key="6">
    <source>
        <dbReference type="EMBL" id="CAI73355.1"/>
    </source>
</evidence>
<dbReference type="PANTHER" id="PTHR24119">
    <property type="entry name" value="ACYL-COA-BINDING DOMAIN-CONTAINING PROTEIN 6"/>
    <property type="match status" value="1"/>
</dbReference>
<dbReference type="SMART" id="SM00248">
    <property type="entry name" value="ANK"/>
    <property type="match status" value="2"/>
</dbReference>
<dbReference type="GeneID" id="3863754"/>
<dbReference type="PRINTS" id="PR01415">
    <property type="entry name" value="ANKYRIN"/>
</dbReference>
<dbReference type="Pfam" id="PF00887">
    <property type="entry name" value="ACBP"/>
    <property type="match status" value="1"/>
</dbReference>
<dbReference type="GO" id="GO:0000062">
    <property type="term" value="F:fatty-acyl-CoA binding"/>
    <property type="evidence" value="ECO:0007669"/>
    <property type="project" value="InterPro"/>
</dbReference>
<feature type="domain" description="ACB" evidence="5">
    <location>
        <begin position="27"/>
        <end position="113"/>
    </location>
</feature>
<keyword evidence="3" id="KW-0446">Lipid-binding</keyword>
<dbReference type="InterPro" id="IPR035984">
    <property type="entry name" value="Acyl-CoA-binding_sf"/>
</dbReference>
<keyword evidence="1" id="KW-0677">Repeat</keyword>
<dbReference type="Proteomes" id="UP000001950">
    <property type="component" value="Chromosome 1"/>
</dbReference>
<dbReference type="EMBL" id="CR940347">
    <property type="protein sequence ID" value="CAI73355.1"/>
    <property type="molecule type" value="Genomic_DNA"/>
</dbReference>
<evidence type="ECO:0000259" key="5">
    <source>
        <dbReference type="PROSITE" id="PS51228"/>
    </source>
</evidence>
<evidence type="ECO:0000256" key="4">
    <source>
        <dbReference type="PROSITE-ProRule" id="PRU00023"/>
    </source>
</evidence>
<dbReference type="OrthoDB" id="194358at2759"/>
<dbReference type="PROSITE" id="PS50088">
    <property type="entry name" value="ANK_REPEAT"/>
    <property type="match status" value="2"/>
</dbReference>